<evidence type="ECO:0000313" key="2">
    <source>
        <dbReference type="Proteomes" id="UP000014629"/>
    </source>
</evidence>
<sequence length="226" mass="24671">MTMTVHTQHTADDSVLTVAAWRDHDPAVGRLPGMPLGDLTVPGGPVTAAARALFDAGAWRVALRGTVDLTDAADAARSVHTLSLIGALTGRAVAVDWKVRTPPDRPDAWIALSHLHPPTALHGPPDAEEALRQWRHNHYLCKCIHRQGPGFVQVRDRRHRRLRRFTIDAPDHLAAIRALADGAPAQAVPGAVLADLLEEELAVRIGDHVWWAPYAVRRWPLAAMVI</sequence>
<gene>
    <name evidence="1" type="ORF">STRAU_5101</name>
</gene>
<organism evidence="1 2">
    <name type="scientific">Streptomyces aurantiacus JA 4570</name>
    <dbReference type="NCBI Taxonomy" id="1286094"/>
    <lineage>
        <taxon>Bacteria</taxon>
        <taxon>Bacillati</taxon>
        <taxon>Actinomycetota</taxon>
        <taxon>Actinomycetes</taxon>
        <taxon>Kitasatosporales</taxon>
        <taxon>Streptomycetaceae</taxon>
        <taxon>Streptomyces</taxon>
        <taxon>Streptomyces aurantiacus group</taxon>
    </lineage>
</organism>
<comment type="caution">
    <text evidence="1">The sequence shown here is derived from an EMBL/GenBank/DDBJ whole genome shotgun (WGS) entry which is preliminary data.</text>
</comment>
<evidence type="ECO:0000313" key="1">
    <source>
        <dbReference type="EMBL" id="EPH41839.1"/>
    </source>
</evidence>
<reference evidence="1 2" key="1">
    <citation type="submission" date="2013-02" db="EMBL/GenBank/DDBJ databases">
        <title>Draft Genome Sequence of Streptomyces aurantiacus, Which Produces Setomimycin.</title>
        <authorList>
            <person name="Gruening B.A."/>
            <person name="Praeg A."/>
            <person name="Erxleben A."/>
            <person name="Guenther S."/>
            <person name="Mueller M."/>
        </authorList>
    </citation>
    <scope>NUCLEOTIDE SEQUENCE [LARGE SCALE GENOMIC DNA]</scope>
    <source>
        <strain evidence="1 2">JA 4570</strain>
    </source>
</reference>
<dbReference type="Proteomes" id="UP000014629">
    <property type="component" value="Unassembled WGS sequence"/>
</dbReference>
<protein>
    <submittedName>
        <fullName evidence="1">Uncharacterized protein</fullName>
    </submittedName>
</protein>
<dbReference type="Pfam" id="PF19142">
    <property type="entry name" value="DUF5825"/>
    <property type="match status" value="1"/>
</dbReference>
<keyword evidence="2" id="KW-1185">Reference proteome</keyword>
<dbReference type="AlphaFoldDB" id="S3ZGP5"/>
<name>S3ZGP5_9ACTN</name>
<accession>S3ZGP5</accession>
<dbReference type="PATRIC" id="fig|1286094.4.peg.5042"/>
<proteinExistence type="predicted"/>
<dbReference type="EMBL" id="AOPZ01000278">
    <property type="protein sequence ID" value="EPH41839.1"/>
    <property type="molecule type" value="Genomic_DNA"/>
</dbReference>
<dbReference type="InterPro" id="IPR043863">
    <property type="entry name" value="DUF5825"/>
</dbReference>
<dbReference type="RefSeq" id="WP_016643225.1">
    <property type="nucleotide sequence ID" value="NZ_AOPZ01000278.1"/>
</dbReference>